<dbReference type="GO" id="GO:0006355">
    <property type="term" value="P:regulation of DNA-templated transcription"/>
    <property type="evidence" value="ECO:0007669"/>
    <property type="project" value="InterPro"/>
</dbReference>
<dbReference type="PANTHER" id="PTHR43214">
    <property type="entry name" value="TWO-COMPONENT RESPONSE REGULATOR"/>
    <property type="match status" value="1"/>
</dbReference>
<dbReference type="PROSITE" id="PS50110">
    <property type="entry name" value="RESPONSE_REGULATORY"/>
    <property type="match status" value="1"/>
</dbReference>
<dbReference type="Pfam" id="PF00196">
    <property type="entry name" value="GerE"/>
    <property type="match status" value="1"/>
</dbReference>
<dbReference type="InterPro" id="IPR058245">
    <property type="entry name" value="NreC/VraR/RcsB-like_REC"/>
</dbReference>
<feature type="modified residue" description="4-aspartylphosphate" evidence="3">
    <location>
        <position position="54"/>
    </location>
</feature>
<dbReference type="RefSeq" id="WP_002699836.1">
    <property type="nucleotide sequence ID" value="NZ_AAWS01000025.1"/>
</dbReference>
<dbReference type="SUPFAM" id="SSF52172">
    <property type="entry name" value="CheY-like"/>
    <property type="match status" value="1"/>
</dbReference>
<proteinExistence type="predicted"/>
<dbReference type="PROSITE" id="PS00622">
    <property type="entry name" value="HTH_LUXR_1"/>
    <property type="match status" value="1"/>
</dbReference>
<feature type="domain" description="Response regulatory" evidence="5">
    <location>
        <begin position="3"/>
        <end position="119"/>
    </location>
</feature>
<evidence type="ECO:0000256" key="1">
    <source>
        <dbReference type="ARBA" id="ARBA00022553"/>
    </source>
</evidence>
<dbReference type="Pfam" id="PF00072">
    <property type="entry name" value="Response_reg"/>
    <property type="match status" value="1"/>
</dbReference>
<keyword evidence="7" id="KW-1185">Reference proteome</keyword>
<name>A1ZQN7_MICM2</name>
<keyword evidence="2" id="KW-0238">DNA-binding</keyword>
<evidence type="ECO:0000313" key="6">
    <source>
        <dbReference type="EMBL" id="EAY27192.1"/>
    </source>
</evidence>
<dbReference type="CDD" id="cd06170">
    <property type="entry name" value="LuxR_C_like"/>
    <property type="match status" value="1"/>
</dbReference>
<dbReference type="GO" id="GO:0003677">
    <property type="term" value="F:DNA binding"/>
    <property type="evidence" value="ECO:0007669"/>
    <property type="project" value="UniProtKB-KW"/>
</dbReference>
<comment type="caution">
    <text evidence="6">The sequence shown here is derived from an EMBL/GenBank/DDBJ whole genome shotgun (WGS) entry which is preliminary data.</text>
</comment>
<accession>A1ZQN7</accession>
<evidence type="ECO:0000256" key="3">
    <source>
        <dbReference type="PROSITE-ProRule" id="PRU00169"/>
    </source>
</evidence>
<sequence>MITLYLIDDHALVRLGLKKILSRFDEIKILSDFSSAAEALEQLDHVKPDLVLCDISLPEMDGIEFTKKAKSKHPDLKVIMLSSHKEEFYVLKAVEAKADGFLHKDVLENELIEAIKRVNQGGNFYSQDISQIIINSFVNGDKPSIPQLSAREKEVLHFLVEGLSNKEIADKLFISSKTVDNHRANILKKLNLKNNVQLVRFALEHKLV</sequence>
<dbReference type="Gene3D" id="3.40.50.2300">
    <property type="match status" value="1"/>
</dbReference>
<dbReference type="eggNOG" id="COG2197">
    <property type="taxonomic scope" value="Bacteria"/>
</dbReference>
<dbReference type="SMART" id="SM00421">
    <property type="entry name" value="HTH_LUXR"/>
    <property type="match status" value="1"/>
</dbReference>
<evidence type="ECO:0000256" key="2">
    <source>
        <dbReference type="ARBA" id="ARBA00023125"/>
    </source>
</evidence>
<dbReference type="PRINTS" id="PR00038">
    <property type="entry name" value="HTHLUXR"/>
</dbReference>
<dbReference type="SUPFAM" id="SSF46894">
    <property type="entry name" value="C-terminal effector domain of the bipartite response regulators"/>
    <property type="match status" value="1"/>
</dbReference>
<dbReference type="InterPro" id="IPR011006">
    <property type="entry name" value="CheY-like_superfamily"/>
</dbReference>
<keyword evidence="1 3" id="KW-0597">Phosphoprotein</keyword>
<dbReference type="Proteomes" id="UP000004095">
    <property type="component" value="Unassembled WGS sequence"/>
</dbReference>
<evidence type="ECO:0000259" key="5">
    <source>
        <dbReference type="PROSITE" id="PS50110"/>
    </source>
</evidence>
<protein>
    <submittedName>
        <fullName evidence="6">Two-component response regulator</fullName>
    </submittedName>
</protein>
<dbReference type="InterPro" id="IPR016032">
    <property type="entry name" value="Sig_transdc_resp-reg_C-effctor"/>
</dbReference>
<dbReference type="InterPro" id="IPR039420">
    <property type="entry name" value="WalR-like"/>
</dbReference>
<evidence type="ECO:0000259" key="4">
    <source>
        <dbReference type="PROSITE" id="PS50043"/>
    </source>
</evidence>
<dbReference type="CDD" id="cd17535">
    <property type="entry name" value="REC_NarL-like"/>
    <property type="match status" value="1"/>
</dbReference>
<dbReference type="OrthoDB" id="9797341at2"/>
<dbReference type="InterPro" id="IPR000792">
    <property type="entry name" value="Tscrpt_reg_LuxR_C"/>
</dbReference>
<dbReference type="SMART" id="SM00448">
    <property type="entry name" value="REC"/>
    <property type="match status" value="1"/>
</dbReference>
<dbReference type="GO" id="GO:0000160">
    <property type="term" value="P:phosphorelay signal transduction system"/>
    <property type="evidence" value="ECO:0007669"/>
    <property type="project" value="InterPro"/>
</dbReference>
<dbReference type="PROSITE" id="PS50043">
    <property type="entry name" value="HTH_LUXR_2"/>
    <property type="match status" value="1"/>
</dbReference>
<organism evidence="6 7">
    <name type="scientific">Microscilla marina ATCC 23134</name>
    <dbReference type="NCBI Taxonomy" id="313606"/>
    <lineage>
        <taxon>Bacteria</taxon>
        <taxon>Pseudomonadati</taxon>
        <taxon>Bacteroidota</taxon>
        <taxon>Cytophagia</taxon>
        <taxon>Cytophagales</taxon>
        <taxon>Microscillaceae</taxon>
        <taxon>Microscilla</taxon>
    </lineage>
</organism>
<reference evidence="6 7" key="1">
    <citation type="submission" date="2007-01" db="EMBL/GenBank/DDBJ databases">
        <authorList>
            <person name="Haygood M."/>
            <person name="Podell S."/>
            <person name="Anderson C."/>
            <person name="Hopkinson B."/>
            <person name="Roe K."/>
            <person name="Barbeau K."/>
            <person name="Gaasterland T."/>
            <person name="Ferriera S."/>
            <person name="Johnson J."/>
            <person name="Kravitz S."/>
            <person name="Beeson K."/>
            <person name="Sutton G."/>
            <person name="Rogers Y.-H."/>
            <person name="Friedman R."/>
            <person name="Frazier M."/>
            <person name="Venter J.C."/>
        </authorList>
    </citation>
    <scope>NUCLEOTIDE SEQUENCE [LARGE SCALE GENOMIC DNA]</scope>
    <source>
        <strain evidence="6 7">ATCC 23134</strain>
    </source>
</reference>
<feature type="domain" description="HTH luxR-type" evidence="4">
    <location>
        <begin position="141"/>
        <end position="206"/>
    </location>
</feature>
<evidence type="ECO:0000313" key="7">
    <source>
        <dbReference type="Proteomes" id="UP000004095"/>
    </source>
</evidence>
<gene>
    <name evidence="6" type="ORF">M23134_06502</name>
</gene>
<dbReference type="InterPro" id="IPR001789">
    <property type="entry name" value="Sig_transdc_resp-reg_receiver"/>
</dbReference>
<dbReference type="EMBL" id="AAWS01000025">
    <property type="protein sequence ID" value="EAY27192.1"/>
    <property type="molecule type" value="Genomic_DNA"/>
</dbReference>
<dbReference type="AlphaFoldDB" id="A1ZQN7"/>